<dbReference type="PANTHER" id="PTHR33371">
    <property type="entry name" value="INTERMEMBRANE PHOSPHOLIPID TRANSPORT SYSTEM BINDING PROTEIN MLAD-RELATED"/>
    <property type="match status" value="1"/>
</dbReference>
<accession>A0ABP8WAK9</accession>
<evidence type="ECO:0000259" key="3">
    <source>
        <dbReference type="Pfam" id="PF02470"/>
    </source>
</evidence>
<name>A0ABP8WAK9_9ACTN</name>
<proteinExistence type="predicted"/>
<feature type="signal peptide" evidence="2">
    <location>
        <begin position="1"/>
        <end position="32"/>
    </location>
</feature>
<sequence>MSTSRARRPGLRRRLAAALVAVCAGVSLSACDFEVTSLPLPGGPDVGDDPMQVTVEFRDVLDLVPQSAVKIDEVSIGKVTSVELDAETQTAVVTLELPADTQLPANAVAEIRQTSLLGEKFVELDAPEEGAEVALLEDGDTIDLDRTGRNPEVEEVLGALSLVLNGGGVAQLQTISQEVNAALEGREDAAKSVLNQIDELTGQLDDNKGDIVNAIEALDRLARSAREQQGTINAALEELPSALNSIDRQREDLVRMLGALNDLSDVGVRVIRLSKDSTIEALTQLQPVLTKLADSGDAFVDSFNVALTFPFIDEVVGRDPQVARNIAFGDYTNLSVTLDLDLGDLNLPGLPCTLLEEIPDDLPLEDILDLQNLCEGASNAITRCVNDPTPANCAALPAGVLDAVCESLPVNLPVLCGGPGGRGNGGGGLLPDLGDGLGDLGTNLGNNLGNVLGGPRRGSSSGEGGGSGGLGGLLNRPAPGASAPRASAGPTMGQLMQVYDPGLVVMLVPPLAVGGRS</sequence>
<organism evidence="5 6">
    <name type="scientific">Nocardioides nanhaiensis</name>
    <dbReference type="NCBI Taxonomy" id="1476871"/>
    <lineage>
        <taxon>Bacteria</taxon>
        <taxon>Bacillati</taxon>
        <taxon>Actinomycetota</taxon>
        <taxon>Actinomycetes</taxon>
        <taxon>Propionibacteriales</taxon>
        <taxon>Nocardioidaceae</taxon>
        <taxon>Nocardioides</taxon>
    </lineage>
</organism>
<evidence type="ECO:0000259" key="4">
    <source>
        <dbReference type="Pfam" id="PF11887"/>
    </source>
</evidence>
<keyword evidence="2" id="KW-0732">Signal</keyword>
<dbReference type="InterPro" id="IPR052336">
    <property type="entry name" value="MlaD_Phospholipid_Transporter"/>
</dbReference>
<dbReference type="Pfam" id="PF11887">
    <property type="entry name" value="Mce4_CUP1"/>
    <property type="match status" value="1"/>
</dbReference>
<dbReference type="PANTHER" id="PTHR33371:SF15">
    <property type="entry name" value="LIPOPROTEIN LPRN"/>
    <property type="match status" value="1"/>
</dbReference>
<dbReference type="InterPro" id="IPR024516">
    <property type="entry name" value="Mce_C"/>
</dbReference>
<feature type="compositionally biased region" description="Low complexity" evidence="1">
    <location>
        <begin position="473"/>
        <end position="489"/>
    </location>
</feature>
<feature type="compositionally biased region" description="Gly residues" evidence="1">
    <location>
        <begin position="451"/>
        <end position="472"/>
    </location>
</feature>
<feature type="domain" description="Mce/MlaD" evidence="3">
    <location>
        <begin position="52"/>
        <end position="126"/>
    </location>
</feature>
<dbReference type="InterPro" id="IPR005693">
    <property type="entry name" value="Mce"/>
</dbReference>
<dbReference type="PROSITE" id="PS51257">
    <property type="entry name" value="PROKAR_LIPOPROTEIN"/>
    <property type="match status" value="1"/>
</dbReference>
<feature type="region of interest" description="Disordered" evidence="1">
    <location>
        <begin position="451"/>
        <end position="489"/>
    </location>
</feature>
<dbReference type="NCBIfam" id="TIGR00996">
    <property type="entry name" value="Mtu_fam_mce"/>
    <property type="match status" value="1"/>
</dbReference>
<dbReference type="RefSeq" id="WP_345265498.1">
    <property type="nucleotide sequence ID" value="NZ_BAABIM010000002.1"/>
</dbReference>
<feature type="chain" id="PRO_5046101129" description="MCE family protein" evidence="2">
    <location>
        <begin position="33"/>
        <end position="517"/>
    </location>
</feature>
<reference evidence="6" key="1">
    <citation type="journal article" date="2019" name="Int. J. Syst. Evol. Microbiol.">
        <title>The Global Catalogue of Microorganisms (GCM) 10K type strain sequencing project: providing services to taxonomists for standard genome sequencing and annotation.</title>
        <authorList>
            <consortium name="The Broad Institute Genomics Platform"/>
            <consortium name="The Broad Institute Genome Sequencing Center for Infectious Disease"/>
            <person name="Wu L."/>
            <person name="Ma J."/>
        </authorList>
    </citation>
    <scope>NUCLEOTIDE SEQUENCE [LARGE SCALE GENOMIC DNA]</scope>
    <source>
        <strain evidence="6">JCM 18127</strain>
    </source>
</reference>
<keyword evidence="6" id="KW-1185">Reference proteome</keyword>
<dbReference type="EMBL" id="BAABIM010000002">
    <property type="protein sequence ID" value="GAA4683615.1"/>
    <property type="molecule type" value="Genomic_DNA"/>
</dbReference>
<dbReference type="Proteomes" id="UP001500621">
    <property type="component" value="Unassembled WGS sequence"/>
</dbReference>
<evidence type="ECO:0000256" key="2">
    <source>
        <dbReference type="SAM" id="SignalP"/>
    </source>
</evidence>
<protein>
    <recommendedName>
        <fullName evidence="7">MCE family protein</fullName>
    </recommendedName>
</protein>
<evidence type="ECO:0000313" key="6">
    <source>
        <dbReference type="Proteomes" id="UP001500621"/>
    </source>
</evidence>
<evidence type="ECO:0008006" key="7">
    <source>
        <dbReference type="Google" id="ProtNLM"/>
    </source>
</evidence>
<evidence type="ECO:0000313" key="5">
    <source>
        <dbReference type="EMBL" id="GAA4683615.1"/>
    </source>
</evidence>
<feature type="domain" description="Mammalian cell entry C-terminal" evidence="4">
    <location>
        <begin position="136"/>
        <end position="294"/>
    </location>
</feature>
<dbReference type="InterPro" id="IPR003399">
    <property type="entry name" value="Mce/MlaD"/>
</dbReference>
<evidence type="ECO:0000256" key="1">
    <source>
        <dbReference type="SAM" id="MobiDB-lite"/>
    </source>
</evidence>
<dbReference type="Pfam" id="PF02470">
    <property type="entry name" value="MlaD"/>
    <property type="match status" value="1"/>
</dbReference>
<gene>
    <name evidence="5" type="ORF">GCM10023226_20990</name>
</gene>
<comment type="caution">
    <text evidence="5">The sequence shown here is derived from an EMBL/GenBank/DDBJ whole genome shotgun (WGS) entry which is preliminary data.</text>
</comment>